<dbReference type="KEGG" id="tgb:HG536_0D00230"/>
<dbReference type="GeneID" id="59325669"/>
<organism evidence="12 13">
    <name type="scientific">Torulaspora globosa</name>
    <dbReference type="NCBI Taxonomy" id="48254"/>
    <lineage>
        <taxon>Eukaryota</taxon>
        <taxon>Fungi</taxon>
        <taxon>Dikarya</taxon>
        <taxon>Ascomycota</taxon>
        <taxon>Saccharomycotina</taxon>
        <taxon>Saccharomycetes</taxon>
        <taxon>Saccharomycetales</taxon>
        <taxon>Saccharomycetaceae</taxon>
        <taxon>Torulaspora</taxon>
    </lineage>
</organism>
<dbReference type="GO" id="GO:0070005">
    <property type="term" value="F:cysteine-type aminopeptidase activity"/>
    <property type="evidence" value="ECO:0007669"/>
    <property type="project" value="InterPro"/>
</dbReference>
<keyword evidence="6 10" id="KW-0788">Thiol protease</keyword>
<feature type="active site" evidence="11">
    <location>
        <position position="404"/>
    </location>
</feature>
<dbReference type="PROSITE" id="PS00639">
    <property type="entry name" value="THIOL_PROTEASE_HIS"/>
    <property type="match status" value="1"/>
</dbReference>
<evidence type="ECO:0000256" key="6">
    <source>
        <dbReference type="ARBA" id="ARBA00022807"/>
    </source>
</evidence>
<keyword evidence="7" id="KW-0809">Transit peptide</keyword>
<keyword evidence="4 10" id="KW-0645">Protease</keyword>
<dbReference type="Proteomes" id="UP000515788">
    <property type="component" value="Chromosome 4"/>
</dbReference>
<dbReference type="InterPro" id="IPR000169">
    <property type="entry name" value="Pept_cys_AS"/>
</dbReference>
<evidence type="ECO:0000256" key="7">
    <source>
        <dbReference type="ARBA" id="ARBA00022946"/>
    </source>
</evidence>
<gene>
    <name evidence="12" type="ORF">HG536_0D00230</name>
</gene>
<dbReference type="GO" id="GO:0005739">
    <property type="term" value="C:mitochondrion"/>
    <property type="evidence" value="ECO:0007669"/>
    <property type="project" value="UniProtKB-SubCell"/>
</dbReference>
<keyword evidence="10" id="KW-0496">Mitochondrion</keyword>
<dbReference type="FunFam" id="3.90.70.10:FF:000091">
    <property type="entry name" value="Aminopeptidase C"/>
    <property type="match status" value="1"/>
</dbReference>
<evidence type="ECO:0000256" key="3">
    <source>
        <dbReference type="ARBA" id="ARBA00016900"/>
    </source>
</evidence>
<dbReference type="InterPro" id="IPR025660">
    <property type="entry name" value="Pept_his_AS"/>
</dbReference>
<dbReference type="CDD" id="cd00585">
    <property type="entry name" value="Peptidase_C1B"/>
    <property type="match status" value="1"/>
</dbReference>
<evidence type="ECO:0000256" key="11">
    <source>
        <dbReference type="PIRSR" id="PIRSR005700-1"/>
    </source>
</evidence>
<dbReference type="EMBL" id="CP059249">
    <property type="protein sequence ID" value="QLL32501.1"/>
    <property type="molecule type" value="Genomic_DNA"/>
</dbReference>
<dbReference type="Pfam" id="PF03051">
    <property type="entry name" value="Peptidase_C1_2"/>
    <property type="match status" value="1"/>
</dbReference>
<dbReference type="AlphaFoldDB" id="A0A7G3ZG65"/>
<comment type="subcellular location">
    <subcellularLocation>
        <location evidence="10">Mitochondrion</location>
    </subcellularLocation>
    <subcellularLocation>
        <location evidence="10">Cytoplasm</location>
    </subcellularLocation>
</comment>
<comment type="function">
    <text evidence="10">Has aminopeptidase activity, shortening substrate peptides sequentially by 1 amino acid. Has bleomycin hydrolase activity, which can protect the cell from the toxic effects of bleomycin. Has homocysteine-thiolactonase activity, protecting the cell against homocysteine toxicity.</text>
</comment>
<evidence type="ECO:0000313" key="13">
    <source>
        <dbReference type="Proteomes" id="UP000515788"/>
    </source>
</evidence>
<comment type="subunit">
    <text evidence="9">Homohexamer. Binds to nucleic acids. Binds single-stranded DNA and RNA with higher affinity than double-stranded DNA.</text>
</comment>
<keyword evidence="5 10" id="KW-0378">Hydrolase</keyword>
<comment type="function">
    <text evidence="8">The normal physiological role of the enzyme is unknown, but it is not essential for the viability of yeast cells. Has aminopeptidase activity, shortening substrate peptides sequentially by 1 amino acid. Has bleomycin hydrolase activity, which can protect the cell from the toxic effects of bleomycin. Has homocysteine-thiolactonase activity, protecting the cell against homocysteine toxicity. Acts as a repressor in the GAL4 regulatory system, but this does not require either the peptidase or nucleic acid-binding activities.</text>
</comment>
<evidence type="ECO:0000256" key="10">
    <source>
        <dbReference type="PIRNR" id="PIRNR005700"/>
    </source>
</evidence>
<proteinExistence type="inferred from homology"/>
<evidence type="ECO:0000256" key="2">
    <source>
        <dbReference type="ARBA" id="ARBA00012465"/>
    </source>
</evidence>
<feature type="active site" evidence="11">
    <location>
        <position position="427"/>
    </location>
</feature>
<reference evidence="12 13" key="1">
    <citation type="submission" date="2020-06" db="EMBL/GenBank/DDBJ databases">
        <title>The yeast mating-type switching endonuclease HO is a domesticated member of an unorthodox homing genetic element family.</title>
        <authorList>
            <person name="Coughlan A.Y."/>
            <person name="Lombardi L."/>
            <person name="Braun-Galleani S."/>
            <person name="Martos A.R."/>
            <person name="Galeote V."/>
            <person name="Bigey F."/>
            <person name="Dequin S."/>
            <person name="Byrne K.P."/>
            <person name="Wolfe K.H."/>
        </authorList>
    </citation>
    <scope>NUCLEOTIDE SEQUENCE [LARGE SCALE GENOMIC DNA]</scope>
    <source>
        <strain evidence="12 13">CBS764</strain>
    </source>
</reference>
<comment type="catalytic activity">
    <reaction evidence="1 10">
        <text>Inactivates bleomycin B2 (a cytotoxic glycometallopeptide) by hydrolysis of a carboxyamide bond of beta-aminoalanine, but also shows general aminopeptidase activity. The specificity varies somewhat with source, but amino acid arylamides of Met, Leu and Ala are preferred.</text>
        <dbReference type="EC" id="3.4.22.40"/>
    </reaction>
</comment>
<name>A0A7G3ZG65_9SACH</name>
<dbReference type="PANTHER" id="PTHR10363:SF2">
    <property type="entry name" value="BLEOMYCIN HYDROLASE"/>
    <property type="match status" value="1"/>
</dbReference>
<evidence type="ECO:0000256" key="1">
    <source>
        <dbReference type="ARBA" id="ARBA00000423"/>
    </source>
</evidence>
<keyword evidence="10" id="KW-0963">Cytoplasm</keyword>
<dbReference type="GO" id="GO:0004197">
    <property type="term" value="F:cysteine-type endopeptidase activity"/>
    <property type="evidence" value="ECO:0007669"/>
    <property type="project" value="UniProtKB-EC"/>
</dbReference>
<dbReference type="GO" id="GO:0009636">
    <property type="term" value="P:response to toxic substance"/>
    <property type="evidence" value="ECO:0007669"/>
    <property type="project" value="TreeGrafter"/>
</dbReference>
<keyword evidence="13" id="KW-1185">Reference proteome</keyword>
<dbReference type="GO" id="GO:0006508">
    <property type="term" value="P:proteolysis"/>
    <property type="evidence" value="ECO:0007669"/>
    <property type="project" value="UniProtKB-KW"/>
</dbReference>
<dbReference type="Gene3D" id="3.90.70.10">
    <property type="entry name" value="Cysteine proteinases"/>
    <property type="match status" value="1"/>
</dbReference>
<dbReference type="RefSeq" id="XP_037139176.1">
    <property type="nucleotide sequence ID" value="XM_037283280.1"/>
</dbReference>
<sequence>MAITSWSYLLTYKRALMARTSSSPMQLLKRSFSSETNSCTMASIDINKINSWNEEFKADQSHLLASTVLKNDDVSKILLNRSRLLQQDVRVFNTSVSTEGAPVTNQRSSGRCWLFAATNQLRLNVAAELNLKEFELSQAYLFFYDKLEKANYFLDQIIDTHEERDGSRLVDYLLTDPTGDGGQYSMLLNLIKKYGLIPKDLYNDLPYSTTSSRAWNSLLKSKLREFAEILRSELALAKDVRELRTSMQKEIFRLMCLFMDIPPVKPNQEFTWTYEDKDKKVHTLKTTPLKFASKYAKLDCSKPVSLINDPRHPYGKLIEIDRLGNVLGGDKVIYLNVDNQVLSDLVVKRLKNNKTVFFGSHTPKFMDKQFGVMDVQLWNYPAINYDLKQSKASRIKYGESLMTHAMLITGCHVDESSGKPVRYRVENSWGKDSGKDGMYVMTQEYFEEYCFQIVVDINELPKNLASKFTSKDEKPIVLPIWDPMGALAQ</sequence>
<dbReference type="PROSITE" id="PS00139">
    <property type="entry name" value="THIOL_PROTEASE_CYS"/>
    <property type="match status" value="1"/>
</dbReference>
<dbReference type="InterPro" id="IPR004134">
    <property type="entry name" value="Peptidase_C1B"/>
</dbReference>
<evidence type="ECO:0000256" key="8">
    <source>
        <dbReference type="ARBA" id="ARBA00025347"/>
    </source>
</evidence>
<feature type="active site" evidence="11">
    <location>
        <position position="112"/>
    </location>
</feature>
<dbReference type="GO" id="GO:0043418">
    <property type="term" value="P:homocysteine catabolic process"/>
    <property type="evidence" value="ECO:0007669"/>
    <property type="project" value="TreeGrafter"/>
</dbReference>
<evidence type="ECO:0000256" key="4">
    <source>
        <dbReference type="ARBA" id="ARBA00022670"/>
    </source>
</evidence>
<comment type="similarity">
    <text evidence="10">Belongs to the peptidase C1 family.</text>
</comment>
<protein>
    <recommendedName>
        <fullName evidence="3 10">Cysteine proteinase 1, mitochondrial</fullName>
        <ecNumber evidence="2 10">3.4.22.40</ecNumber>
    </recommendedName>
</protein>
<dbReference type="PIRSF" id="PIRSF005700">
    <property type="entry name" value="PepC"/>
    <property type="match status" value="1"/>
</dbReference>
<dbReference type="SUPFAM" id="SSF54001">
    <property type="entry name" value="Cysteine proteinases"/>
    <property type="match status" value="1"/>
</dbReference>
<evidence type="ECO:0000256" key="9">
    <source>
        <dbReference type="ARBA" id="ARBA00026080"/>
    </source>
</evidence>
<evidence type="ECO:0000256" key="5">
    <source>
        <dbReference type="ARBA" id="ARBA00022801"/>
    </source>
</evidence>
<dbReference type="InterPro" id="IPR038765">
    <property type="entry name" value="Papain-like_cys_pep_sf"/>
</dbReference>
<dbReference type="OrthoDB" id="2666448at2759"/>
<evidence type="ECO:0000313" key="12">
    <source>
        <dbReference type="EMBL" id="QLL32501.1"/>
    </source>
</evidence>
<accession>A0A7G3ZG65</accession>
<dbReference type="PANTHER" id="PTHR10363">
    <property type="entry name" value="BLEOMYCIN HYDROLASE"/>
    <property type="match status" value="1"/>
</dbReference>
<dbReference type="EC" id="3.4.22.40" evidence="2 10"/>